<organism evidence="2 3">
    <name type="scientific">Salinarimonas ramus</name>
    <dbReference type="NCBI Taxonomy" id="690164"/>
    <lineage>
        <taxon>Bacteria</taxon>
        <taxon>Pseudomonadati</taxon>
        <taxon>Pseudomonadota</taxon>
        <taxon>Alphaproteobacteria</taxon>
        <taxon>Hyphomicrobiales</taxon>
        <taxon>Salinarimonadaceae</taxon>
        <taxon>Salinarimonas</taxon>
    </lineage>
</organism>
<evidence type="ECO:0000313" key="3">
    <source>
        <dbReference type="Proteomes" id="UP000600449"/>
    </source>
</evidence>
<protein>
    <recommendedName>
        <fullName evidence="1">VWFA domain-containing protein</fullName>
    </recommendedName>
</protein>
<sequence length="480" mass="52271">MRHSVKTFVRDRRGGVAIAFALALIPLIGAAGATVDYSRATSLRAELQKVADSAALVAAAGTEDFDVRKEEALLVVESQLRAYPGVAYRPEITPVMENGREVAVRVTLAADTPTSFLGVVGVRDMDVSVESRATSGREEVFDIAFVLDTTGSMEGARLDVLKETTTQLIDDITARRGATDQVRVSVVPFGQYVNVGLGNRMQPWLDVPSDYERPSTRTCEMVREVVGRQCQRVLQPARPARPRTCYDDGRAYQCGSEARPARWVEQCTPIHGDGMVEQCRTRGGGWVRWNGCVGSRNAPNDTQDGNYSIRVPGLMNVSCGSPILEPTTNLASAKAHIRSLRTDGETYIPAGLMWGWRTLTPHAPIAARESRPGAVVERYMVLVTDGRNTRSATYPEHGGQDSEDADDVLRATCRNMAADEASDITLYTIAFEVTDVDVKELLEECSSMNGGAFYDAANAAELGEAMKHIGGQISRLRLTH</sequence>
<dbReference type="Pfam" id="PF13400">
    <property type="entry name" value="Tad"/>
    <property type="match status" value="1"/>
</dbReference>
<dbReference type="InterPro" id="IPR036465">
    <property type="entry name" value="vWFA_dom_sf"/>
</dbReference>
<dbReference type="PROSITE" id="PS50234">
    <property type="entry name" value="VWFA"/>
    <property type="match status" value="1"/>
</dbReference>
<dbReference type="SUPFAM" id="SSF53300">
    <property type="entry name" value="vWA-like"/>
    <property type="match status" value="1"/>
</dbReference>
<dbReference type="EMBL" id="BMMF01000003">
    <property type="protein sequence ID" value="GGK27043.1"/>
    <property type="molecule type" value="Genomic_DNA"/>
</dbReference>
<dbReference type="InterPro" id="IPR028087">
    <property type="entry name" value="Tad_N"/>
</dbReference>
<dbReference type="CDD" id="cd00198">
    <property type="entry name" value="vWFA"/>
    <property type="match status" value="1"/>
</dbReference>
<keyword evidence="3" id="KW-1185">Reference proteome</keyword>
<dbReference type="InterPro" id="IPR002035">
    <property type="entry name" value="VWF_A"/>
</dbReference>
<gene>
    <name evidence="2" type="ORF">GCM10011322_11880</name>
</gene>
<name>A0A917V2V1_9HYPH</name>
<proteinExistence type="predicted"/>
<reference evidence="2 3" key="1">
    <citation type="journal article" date="2014" name="Int. J. Syst. Evol. Microbiol.">
        <title>Complete genome sequence of Corynebacterium casei LMG S-19264T (=DSM 44701T), isolated from a smear-ripened cheese.</title>
        <authorList>
            <consortium name="US DOE Joint Genome Institute (JGI-PGF)"/>
            <person name="Walter F."/>
            <person name="Albersmeier A."/>
            <person name="Kalinowski J."/>
            <person name="Ruckert C."/>
        </authorList>
    </citation>
    <scope>NUCLEOTIDE SEQUENCE [LARGE SCALE GENOMIC DNA]</scope>
    <source>
        <strain evidence="2 3">CGMCC 1.9161</strain>
    </source>
</reference>
<feature type="domain" description="VWFA" evidence="1">
    <location>
        <begin position="142"/>
        <end position="190"/>
    </location>
</feature>
<accession>A0A917V2V1</accession>
<comment type="caution">
    <text evidence="2">The sequence shown here is derived from an EMBL/GenBank/DDBJ whole genome shotgun (WGS) entry which is preliminary data.</text>
</comment>
<dbReference type="Proteomes" id="UP000600449">
    <property type="component" value="Unassembled WGS sequence"/>
</dbReference>
<dbReference type="Gene3D" id="3.40.50.410">
    <property type="entry name" value="von Willebrand factor, type A domain"/>
    <property type="match status" value="2"/>
</dbReference>
<evidence type="ECO:0000259" key="1">
    <source>
        <dbReference type="PROSITE" id="PS50234"/>
    </source>
</evidence>
<dbReference type="AlphaFoldDB" id="A0A917V2V1"/>
<evidence type="ECO:0000313" key="2">
    <source>
        <dbReference type="EMBL" id="GGK27043.1"/>
    </source>
</evidence>